<evidence type="ECO:0000256" key="8">
    <source>
        <dbReference type="ARBA" id="ARBA00022824"/>
    </source>
</evidence>
<dbReference type="PANTHER" id="PTHR21528">
    <property type="entry name" value="DEHYDRODOLICHYL DIPHOSPHATE SYNTHASE COMPLEX SUBUNIT NUS1"/>
    <property type="match status" value="1"/>
</dbReference>
<evidence type="ECO:0000313" key="15">
    <source>
        <dbReference type="Proteomes" id="UP000728185"/>
    </source>
</evidence>
<dbReference type="EMBL" id="LUCM01005582">
    <property type="protein sequence ID" value="KAA0192589.1"/>
    <property type="molecule type" value="Genomic_DNA"/>
</dbReference>
<dbReference type="AlphaFoldDB" id="A0A8E0RTT2"/>
<evidence type="ECO:0000256" key="9">
    <source>
        <dbReference type="ARBA" id="ARBA00022842"/>
    </source>
</evidence>
<keyword evidence="15" id="KW-1185">Reference proteome</keyword>
<dbReference type="GO" id="GO:0045547">
    <property type="term" value="F:ditrans,polycis-polyprenyl diphosphate synthase [(2E,6E)-farnesyl diphosphate specific] activity"/>
    <property type="evidence" value="ECO:0007669"/>
    <property type="project" value="UniProtKB-EC"/>
</dbReference>
<dbReference type="SUPFAM" id="SSF64005">
    <property type="entry name" value="Undecaprenyl diphosphate synthase"/>
    <property type="match status" value="1"/>
</dbReference>
<comment type="pathway">
    <text evidence="3">Protein modification; protein glycosylation.</text>
</comment>
<evidence type="ECO:0000256" key="11">
    <source>
        <dbReference type="ARBA" id="ARBA00023136"/>
    </source>
</evidence>
<dbReference type="Proteomes" id="UP000728185">
    <property type="component" value="Unassembled WGS sequence"/>
</dbReference>
<dbReference type="GO" id="GO:1904423">
    <property type="term" value="C:dehydrodolichyl diphosphate synthase complex"/>
    <property type="evidence" value="ECO:0007669"/>
    <property type="project" value="InterPro"/>
</dbReference>
<dbReference type="GO" id="GO:0005789">
    <property type="term" value="C:endoplasmic reticulum membrane"/>
    <property type="evidence" value="ECO:0007669"/>
    <property type="project" value="UniProtKB-SubCell"/>
</dbReference>
<evidence type="ECO:0000256" key="6">
    <source>
        <dbReference type="ARBA" id="ARBA00022679"/>
    </source>
</evidence>
<dbReference type="InterPro" id="IPR036424">
    <property type="entry name" value="UPP_synth-like_sf"/>
</dbReference>
<evidence type="ECO:0000256" key="12">
    <source>
        <dbReference type="ARBA" id="ARBA00047353"/>
    </source>
</evidence>
<evidence type="ECO:0000256" key="2">
    <source>
        <dbReference type="ARBA" id="ARBA00004586"/>
    </source>
</evidence>
<evidence type="ECO:0000256" key="10">
    <source>
        <dbReference type="ARBA" id="ARBA00022989"/>
    </source>
</evidence>
<comment type="subcellular location">
    <subcellularLocation>
        <location evidence="2">Endoplasmic reticulum membrane</location>
    </subcellularLocation>
</comment>
<dbReference type="OrthoDB" id="6238816at2759"/>
<evidence type="ECO:0000256" key="3">
    <source>
        <dbReference type="ARBA" id="ARBA00004922"/>
    </source>
</evidence>
<keyword evidence="9" id="KW-0460">Magnesium</keyword>
<comment type="similarity">
    <text evidence="4">Belongs to the UPP synthase family.</text>
</comment>
<evidence type="ECO:0000256" key="4">
    <source>
        <dbReference type="ARBA" id="ARBA00005432"/>
    </source>
</evidence>
<comment type="catalytic activity">
    <reaction evidence="12">
        <text>n isopentenyl diphosphate + (2E,6E)-farnesyl diphosphate = a di-trans,poly-cis-polyprenyl diphosphate + n diphosphate</text>
        <dbReference type="Rhea" id="RHEA:53008"/>
        <dbReference type="Rhea" id="RHEA-COMP:19494"/>
        <dbReference type="ChEBI" id="CHEBI:33019"/>
        <dbReference type="ChEBI" id="CHEBI:128769"/>
        <dbReference type="ChEBI" id="CHEBI:136960"/>
        <dbReference type="ChEBI" id="CHEBI:175763"/>
        <dbReference type="EC" id="2.5.1.87"/>
    </reaction>
</comment>
<keyword evidence="7 13" id="KW-0812">Transmembrane</keyword>
<sequence>MLYAVVLETAVLAYRIVCMFLALLYLIWTKTGLKSIIFHLTTQASPDGKPHTVPKHLSLVFFEDSLSVLDVANLIRWSFEFGVSVLSVCDAQGQLVQHSNLIHHILETCGLIEHSEKDSKQRYIYRFTSENDRHSRNLTVNYHLTNCGLESFCEVARTVCRSPRSLTDSELADAVYDTCGMPDVELTIHFGAFTSLLGTFPWHSRWSEFL</sequence>
<keyword evidence="8" id="KW-0256">Endoplasmic reticulum</keyword>
<keyword evidence="10 13" id="KW-1133">Transmembrane helix</keyword>
<accession>A0A8E0RTT2</accession>
<name>A0A8E0RTT2_9TREM</name>
<keyword evidence="6" id="KW-0808">Transferase</keyword>
<comment type="cofactor">
    <cofactor evidence="1">
        <name>Mg(2+)</name>
        <dbReference type="ChEBI" id="CHEBI:18420"/>
    </cofactor>
</comment>
<dbReference type="InterPro" id="IPR038887">
    <property type="entry name" value="Nus1/NgBR"/>
</dbReference>
<evidence type="ECO:0000256" key="1">
    <source>
        <dbReference type="ARBA" id="ARBA00001946"/>
    </source>
</evidence>
<evidence type="ECO:0000256" key="7">
    <source>
        <dbReference type="ARBA" id="ARBA00022692"/>
    </source>
</evidence>
<gene>
    <name evidence="14" type="ORF">FBUS_10321</name>
</gene>
<dbReference type="EC" id="2.5.1.87" evidence="5"/>
<comment type="caution">
    <text evidence="14">The sequence shown here is derived from an EMBL/GenBank/DDBJ whole genome shotgun (WGS) entry which is preliminary data.</text>
</comment>
<feature type="transmembrane region" description="Helical" evidence="13">
    <location>
        <begin position="12"/>
        <end position="28"/>
    </location>
</feature>
<protein>
    <recommendedName>
        <fullName evidence="5">ditrans,polycis-polyprenyl diphosphate synthase [(2E,6E)-farnesyldiphosphate specific]</fullName>
        <ecNumber evidence="5">2.5.1.87</ecNumber>
    </recommendedName>
</protein>
<organism evidence="14 15">
    <name type="scientific">Fasciolopsis buskii</name>
    <dbReference type="NCBI Taxonomy" id="27845"/>
    <lineage>
        <taxon>Eukaryota</taxon>
        <taxon>Metazoa</taxon>
        <taxon>Spiralia</taxon>
        <taxon>Lophotrochozoa</taxon>
        <taxon>Platyhelminthes</taxon>
        <taxon>Trematoda</taxon>
        <taxon>Digenea</taxon>
        <taxon>Plagiorchiida</taxon>
        <taxon>Echinostomata</taxon>
        <taxon>Echinostomatoidea</taxon>
        <taxon>Fasciolidae</taxon>
        <taxon>Fasciolopsis</taxon>
    </lineage>
</organism>
<dbReference type="PANTHER" id="PTHR21528:SF0">
    <property type="entry name" value="DEHYDRODOLICHYL DIPHOSPHATE SYNTHASE COMPLEX SUBUNIT NUS1"/>
    <property type="match status" value="1"/>
</dbReference>
<reference evidence="14" key="1">
    <citation type="submission" date="2019-05" db="EMBL/GenBank/DDBJ databases">
        <title>Annotation for the trematode Fasciolopsis buski.</title>
        <authorList>
            <person name="Choi Y.-J."/>
        </authorList>
    </citation>
    <scope>NUCLEOTIDE SEQUENCE</scope>
    <source>
        <strain evidence="14">HT</strain>
        <tissue evidence="14">Whole worm</tissue>
    </source>
</reference>
<evidence type="ECO:0000256" key="13">
    <source>
        <dbReference type="SAM" id="Phobius"/>
    </source>
</evidence>
<proteinExistence type="inferred from homology"/>
<evidence type="ECO:0000313" key="14">
    <source>
        <dbReference type="EMBL" id="KAA0192589.1"/>
    </source>
</evidence>
<keyword evidence="11 13" id="KW-0472">Membrane</keyword>
<evidence type="ECO:0000256" key="5">
    <source>
        <dbReference type="ARBA" id="ARBA00012596"/>
    </source>
</evidence>